<evidence type="ECO:0000313" key="3">
    <source>
        <dbReference type="Proteomes" id="UP000019365"/>
    </source>
</evidence>
<dbReference type="GO" id="GO:0000725">
    <property type="term" value="P:recombinational repair"/>
    <property type="evidence" value="ECO:0007669"/>
    <property type="project" value="TreeGrafter"/>
</dbReference>
<protein>
    <recommendedName>
        <fullName evidence="1">AAA+ ATPase domain-containing protein</fullName>
    </recommendedName>
</protein>
<comment type="caution">
    <text evidence="2">The sequence shown here is derived from an EMBL/GenBank/DDBJ whole genome shotgun (WGS) entry which is preliminary data.</text>
</comment>
<dbReference type="PANTHER" id="PTHR32472">
    <property type="entry name" value="DNA REPAIR PROTEIN RADA"/>
    <property type="match status" value="1"/>
</dbReference>
<sequence>MWYPYIPFGKITVIQGDPGEGKTTLILNIAARLTQGILPQSQEKCEPMNVIYQTAEDGLSDTVKPRLLSAGADCSRIIVINESERNVTMSDKRLEAAIAHTHAKLVILDPLQAYIGSEVDMHRANEIRPVMSHLASIAEKYGCSVVLIGHMNKAMGMKSTYRGLGSIDITAAARSVLIVARDKENPNFRVVAHTKSSLAPEGKTVAFELDPDSGFHFKGEYDCNIDEILLGVGSMSKGRQAMELLQEELKDGEVSQKVISAKAKYSRISSRTLNEAKKILGVKSVKRNGQWFWALPKNENE</sequence>
<dbReference type="PATRIC" id="fig|1341157.4.peg.2659"/>
<keyword evidence="3" id="KW-1185">Reference proteome</keyword>
<dbReference type="InterPro" id="IPR003593">
    <property type="entry name" value="AAA+_ATPase"/>
</dbReference>
<dbReference type="InterPro" id="IPR027417">
    <property type="entry name" value="P-loop_NTPase"/>
</dbReference>
<dbReference type="eggNOG" id="COG3598">
    <property type="taxonomic scope" value="Bacteria"/>
</dbReference>
<feature type="domain" description="AAA+ ATPase" evidence="1">
    <location>
        <begin position="8"/>
        <end position="183"/>
    </location>
</feature>
<reference evidence="2 3" key="1">
    <citation type="journal article" date="2014" name="PLoS ONE">
        <title>Rumen cellulosomics: divergent fiber-degrading strategies revealed by comparative genome-wide analysis of six ruminococcal strains.</title>
        <authorList>
            <person name="Dassa B."/>
            <person name="Borovok I."/>
            <person name="Ruimy-Israeli V."/>
            <person name="Lamed R."/>
            <person name="Flint H.J."/>
            <person name="Duncan S.H."/>
            <person name="Henrissat B."/>
            <person name="Coutinho P."/>
            <person name="Morrison M."/>
            <person name="Mosoni P."/>
            <person name="Yeoman C.J."/>
            <person name="White B.A."/>
            <person name="Bayer E.A."/>
        </authorList>
    </citation>
    <scope>NUCLEOTIDE SEQUENCE [LARGE SCALE GENOMIC DNA]</scope>
    <source>
        <strain evidence="2 3">007c</strain>
    </source>
</reference>
<dbReference type="Pfam" id="PF13481">
    <property type="entry name" value="AAA_25"/>
    <property type="match status" value="1"/>
</dbReference>
<name>W7UGX8_RUMFL</name>
<dbReference type="Proteomes" id="UP000019365">
    <property type="component" value="Unassembled WGS sequence"/>
</dbReference>
<evidence type="ECO:0000259" key="1">
    <source>
        <dbReference type="SMART" id="SM00382"/>
    </source>
</evidence>
<dbReference type="SUPFAM" id="SSF52540">
    <property type="entry name" value="P-loop containing nucleoside triphosphate hydrolases"/>
    <property type="match status" value="1"/>
</dbReference>
<gene>
    <name evidence="2" type="ORF">RF007C_16300</name>
</gene>
<accession>W7UGX8</accession>
<dbReference type="PANTHER" id="PTHR32472:SF10">
    <property type="entry name" value="DNA REPAIR PROTEIN RADA-LIKE PROTEIN"/>
    <property type="match status" value="1"/>
</dbReference>
<organism evidence="2 3">
    <name type="scientific">Ruminococcus flavefaciens 007c</name>
    <dbReference type="NCBI Taxonomy" id="1341157"/>
    <lineage>
        <taxon>Bacteria</taxon>
        <taxon>Bacillati</taxon>
        <taxon>Bacillota</taxon>
        <taxon>Clostridia</taxon>
        <taxon>Eubacteriales</taxon>
        <taxon>Oscillospiraceae</taxon>
        <taxon>Ruminococcus</taxon>
    </lineage>
</organism>
<dbReference type="SMART" id="SM00382">
    <property type="entry name" value="AAA"/>
    <property type="match status" value="1"/>
</dbReference>
<dbReference type="AlphaFoldDB" id="W7UGX8"/>
<evidence type="ECO:0000313" key="2">
    <source>
        <dbReference type="EMBL" id="EWM53173.1"/>
    </source>
</evidence>
<proteinExistence type="predicted"/>
<dbReference type="EMBL" id="ATAX01000028">
    <property type="protein sequence ID" value="EWM53173.1"/>
    <property type="molecule type" value="Genomic_DNA"/>
</dbReference>
<dbReference type="Gene3D" id="3.40.50.300">
    <property type="entry name" value="P-loop containing nucleotide triphosphate hydrolases"/>
    <property type="match status" value="1"/>
</dbReference>